<dbReference type="SUPFAM" id="SSF56436">
    <property type="entry name" value="C-type lectin-like"/>
    <property type="match status" value="1"/>
</dbReference>
<dbReference type="GO" id="GO:0016787">
    <property type="term" value="F:hydrolase activity"/>
    <property type="evidence" value="ECO:0007669"/>
    <property type="project" value="UniProtKB-KW"/>
</dbReference>
<dbReference type="EC" id="3.1.1.-" evidence="3"/>
<dbReference type="InterPro" id="IPR050309">
    <property type="entry name" value="Type-B_Carboxylest/Lipase"/>
</dbReference>
<evidence type="ECO:0000313" key="6">
    <source>
        <dbReference type="Proteomes" id="UP001212841"/>
    </source>
</evidence>
<evidence type="ECO:0000256" key="3">
    <source>
        <dbReference type="RuleBase" id="RU361235"/>
    </source>
</evidence>
<dbReference type="Gene3D" id="3.40.50.1820">
    <property type="entry name" value="alpha/beta hydrolase"/>
    <property type="match status" value="1"/>
</dbReference>
<feature type="domain" description="Carboxylesterase type B" evidence="4">
    <location>
        <begin position="160"/>
        <end position="465"/>
    </location>
</feature>
<keyword evidence="2 3" id="KW-0378">Hydrolase</keyword>
<keyword evidence="6" id="KW-1185">Reference proteome</keyword>
<dbReference type="PROSITE" id="PS00122">
    <property type="entry name" value="CARBOXYLESTERASE_B_1"/>
    <property type="match status" value="1"/>
</dbReference>
<feature type="signal peptide" evidence="3">
    <location>
        <begin position="1"/>
        <end position="20"/>
    </location>
</feature>
<dbReference type="EMBL" id="JADGJD010000221">
    <property type="protein sequence ID" value="KAJ3053280.1"/>
    <property type="molecule type" value="Genomic_DNA"/>
</dbReference>
<dbReference type="InterPro" id="IPR029058">
    <property type="entry name" value="AB_hydrolase_fold"/>
</dbReference>
<comment type="caution">
    <text evidence="5">The sequence shown here is derived from an EMBL/GenBank/DDBJ whole genome shotgun (WGS) entry which is preliminary data.</text>
</comment>
<dbReference type="InterPro" id="IPR002018">
    <property type="entry name" value="CarbesteraseB"/>
</dbReference>
<proteinExistence type="inferred from homology"/>
<dbReference type="SUPFAM" id="SSF53474">
    <property type="entry name" value="alpha/beta-Hydrolases"/>
    <property type="match status" value="1"/>
</dbReference>
<dbReference type="InterPro" id="IPR016187">
    <property type="entry name" value="CTDL_fold"/>
</dbReference>
<evidence type="ECO:0000256" key="1">
    <source>
        <dbReference type="ARBA" id="ARBA00005964"/>
    </source>
</evidence>
<feature type="chain" id="PRO_5041782812" description="Carboxylic ester hydrolase" evidence="3">
    <location>
        <begin position="21"/>
        <end position="677"/>
    </location>
</feature>
<dbReference type="Pfam" id="PF00135">
    <property type="entry name" value="COesterase"/>
    <property type="match status" value="1"/>
</dbReference>
<name>A0AAD5X5S7_9FUNG</name>
<evidence type="ECO:0000256" key="2">
    <source>
        <dbReference type="ARBA" id="ARBA00022801"/>
    </source>
</evidence>
<dbReference type="PANTHER" id="PTHR11559">
    <property type="entry name" value="CARBOXYLESTERASE"/>
    <property type="match status" value="1"/>
</dbReference>
<dbReference type="InterPro" id="IPR019826">
    <property type="entry name" value="Carboxylesterase_B_AS"/>
</dbReference>
<accession>A0AAD5X5S7</accession>
<dbReference type="AlphaFoldDB" id="A0AAD5X5S7"/>
<protein>
    <recommendedName>
        <fullName evidence="3">Carboxylic ester hydrolase</fullName>
        <ecNumber evidence="3">3.1.1.-</ecNumber>
    </recommendedName>
</protein>
<evidence type="ECO:0000313" key="5">
    <source>
        <dbReference type="EMBL" id="KAJ3053280.1"/>
    </source>
</evidence>
<reference evidence="5" key="1">
    <citation type="submission" date="2020-05" db="EMBL/GenBank/DDBJ databases">
        <title>Phylogenomic resolution of chytrid fungi.</title>
        <authorList>
            <person name="Stajich J.E."/>
            <person name="Amses K."/>
            <person name="Simmons R."/>
            <person name="Seto K."/>
            <person name="Myers J."/>
            <person name="Bonds A."/>
            <person name="Quandt C.A."/>
            <person name="Barry K."/>
            <person name="Liu P."/>
            <person name="Grigoriev I."/>
            <person name="Longcore J.E."/>
            <person name="James T.Y."/>
        </authorList>
    </citation>
    <scope>NUCLEOTIDE SEQUENCE</scope>
    <source>
        <strain evidence="5">JEL0318</strain>
    </source>
</reference>
<sequence length="677" mass="73511">MKTITLLCLTTSAGVVSTLAASVPKLPQYIEVATSNNYGLDAITSVLVIEEDNITHDKAKHVCQEQNESLITLDLTNDHGIHTAVHRFNHNRTQYWINDEPTPSTYRKPNTCTAYTTDGQISRLVTVPCSKNLPVICTNSAPGTTPKSWVKGSPPLVKLNAPAGSIIGTRDILSWRFLSIPYAKSPTGKRRFALPAAKERLNNFPALKVGPRCHPVGFLDSPANNYAEDCLSLHVFTPRVGKNLKGKGLPVLFDIHGGGGSAGGADDLLCAQTGAFASRNNMVVVKMQYRMAMMGVFEDTTTYNRQTLPGNQYIHDILLALKWVQKNIADFGGDSDRVVITGQSSGGWHVRNIVSSPLAKGLFHRAIMRSDIQVPLLSPAQSAQAGKVFMEKAGCKTLDCMRKAPFERLIEAQKDVPAVTGIPYYMATLDGTTLPDQFHKSLAAGTFNKVPMMFTGTNNEQGSANLIPVPLPQPAAIAFLQTLTPAATPDLVVPLMLGLYDANPDPTSDWSLPTSRIVTEASGKCPQRYQALLASAHVPVRVATFYTGMRASFSPAPLCFDQWICHSDDNAVTSGYTQFDLPSTTYNYTEATPRILEHSRQYGDVVSAFARSSDAEVKSEMLGGYAWPLIGNDKHDGVLFGAGAKWEDGVERGPYGDLPCDIFDGAGIYRFFAETSV</sequence>
<organism evidence="5 6">
    <name type="scientific">Rhizophlyctis rosea</name>
    <dbReference type="NCBI Taxonomy" id="64517"/>
    <lineage>
        <taxon>Eukaryota</taxon>
        <taxon>Fungi</taxon>
        <taxon>Fungi incertae sedis</taxon>
        <taxon>Chytridiomycota</taxon>
        <taxon>Chytridiomycota incertae sedis</taxon>
        <taxon>Chytridiomycetes</taxon>
        <taxon>Rhizophlyctidales</taxon>
        <taxon>Rhizophlyctidaceae</taxon>
        <taxon>Rhizophlyctis</taxon>
    </lineage>
</organism>
<comment type="similarity">
    <text evidence="1 3">Belongs to the type-B carboxylesterase/lipase family.</text>
</comment>
<gene>
    <name evidence="5" type="ORF">HK097_004643</name>
</gene>
<dbReference type="Proteomes" id="UP001212841">
    <property type="component" value="Unassembled WGS sequence"/>
</dbReference>
<keyword evidence="3" id="KW-0732">Signal</keyword>
<evidence type="ECO:0000259" key="4">
    <source>
        <dbReference type="Pfam" id="PF00135"/>
    </source>
</evidence>